<organism evidence="3 4">
    <name type="scientific">Acacia crassicarpa</name>
    <name type="common">northern wattle</name>
    <dbReference type="NCBI Taxonomy" id="499986"/>
    <lineage>
        <taxon>Eukaryota</taxon>
        <taxon>Viridiplantae</taxon>
        <taxon>Streptophyta</taxon>
        <taxon>Embryophyta</taxon>
        <taxon>Tracheophyta</taxon>
        <taxon>Spermatophyta</taxon>
        <taxon>Magnoliopsida</taxon>
        <taxon>eudicotyledons</taxon>
        <taxon>Gunneridae</taxon>
        <taxon>Pentapetalae</taxon>
        <taxon>rosids</taxon>
        <taxon>fabids</taxon>
        <taxon>Fabales</taxon>
        <taxon>Fabaceae</taxon>
        <taxon>Caesalpinioideae</taxon>
        <taxon>mimosoid clade</taxon>
        <taxon>Acacieae</taxon>
        <taxon>Acacia</taxon>
    </lineage>
</organism>
<dbReference type="Pfam" id="PF11721">
    <property type="entry name" value="Malectin"/>
    <property type="match status" value="1"/>
</dbReference>
<comment type="caution">
    <text evidence="3">The sequence shown here is derived from an EMBL/GenBank/DDBJ whole genome shotgun (WGS) entry which is preliminary data.</text>
</comment>
<feature type="domain" description="Malectin" evidence="2">
    <location>
        <begin position="25"/>
        <end position="128"/>
    </location>
</feature>
<dbReference type="GO" id="GO:0004714">
    <property type="term" value="F:transmembrane receptor protein tyrosine kinase activity"/>
    <property type="evidence" value="ECO:0007669"/>
    <property type="project" value="InterPro"/>
</dbReference>
<evidence type="ECO:0000259" key="2">
    <source>
        <dbReference type="Pfam" id="PF11721"/>
    </source>
</evidence>
<evidence type="ECO:0000313" key="3">
    <source>
        <dbReference type="EMBL" id="KAK4280311.1"/>
    </source>
</evidence>
<reference evidence="3" key="1">
    <citation type="submission" date="2023-10" db="EMBL/GenBank/DDBJ databases">
        <title>Chromosome-level genome of the transformable northern wattle, Acacia crassicarpa.</title>
        <authorList>
            <person name="Massaro I."/>
            <person name="Sinha N.R."/>
            <person name="Poethig S."/>
            <person name="Leichty A.R."/>
        </authorList>
    </citation>
    <scope>NUCLEOTIDE SEQUENCE</scope>
    <source>
        <strain evidence="3">Acra3RX</strain>
        <tissue evidence="3">Leaf</tissue>
    </source>
</reference>
<feature type="signal peptide" evidence="1">
    <location>
        <begin position="1"/>
        <end position="17"/>
    </location>
</feature>
<gene>
    <name evidence="3" type="ORF">QN277_011950</name>
</gene>
<keyword evidence="4" id="KW-1185">Reference proteome</keyword>
<dbReference type="PANTHER" id="PTHR34590:SF15">
    <property type="entry name" value="PROTEIN KINASE DOMAIN-CONTAINING PROTEIN"/>
    <property type="match status" value="1"/>
</dbReference>
<proteinExistence type="predicted"/>
<dbReference type="PANTHER" id="PTHR34590">
    <property type="entry name" value="OS03G0124300 PROTEIN-RELATED"/>
    <property type="match status" value="1"/>
</dbReference>
<keyword evidence="1" id="KW-0732">Signal</keyword>
<evidence type="ECO:0000313" key="4">
    <source>
        <dbReference type="Proteomes" id="UP001293593"/>
    </source>
</evidence>
<dbReference type="Gene3D" id="2.60.120.430">
    <property type="entry name" value="Galactose-binding lectin"/>
    <property type="match status" value="1"/>
</dbReference>
<dbReference type="Proteomes" id="UP001293593">
    <property type="component" value="Unassembled WGS sequence"/>
</dbReference>
<dbReference type="InterPro" id="IPR045272">
    <property type="entry name" value="ANXUR1/2-like"/>
</dbReference>
<protein>
    <recommendedName>
        <fullName evidence="2">Malectin domain-containing protein</fullName>
    </recommendedName>
</protein>
<accession>A0AAE1TD96</accession>
<dbReference type="FunFam" id="2.60.120.430:FF:000003">
    <property type="entry name" value="FERONIA receptor-like kinase"/>
    <property type="match status" value="1"/>
</dbReference>
<name>A0AAE1TD96_9FABA</name>
<dbReference type="EMBL" id="JAWXYG010000002">
    <property type="protein sequence ID" value="KAK4280311.1"/>
    <property type="molecule type" value="Genomic_DNA"/>
</dbReference>
<feature type="chain" id="PRO_5042107690" description="Malectin domain-containing protein" evidence="1">
    <location>
        <begin position="18"/>
        <end position="134"/>
    </location>
</feature>
<sequence>MSLFLLFRIIFTISITSYTPDDNFLVSCGGSENFSTIDGRKWTGDKDPRTFSSVELSDGSKSSVRDNSLINSVPYNNARLSRSKFSYLFHVKTDGQKFIRLYFYPANYGHNFIHSDSVFSVSVGSHTLLNFSYR</sequence>
<evidence type="ECO:0000256" key="1">
    <source>
        <dbReference type="SAM" id="SignalP"/>
    </source>
</evidence>
<dbReference type="InterPro" id="IPR021720">
    <property type="entry name" value="Malectin_dom"/>
</dbReference>
<dbReference type="AlphaFoldDB" id="A0AAE1TD96"/>